<organism evidence="1 2">
    <name type="scientific">Ambrosiozyma monospora</name>
    <name type="common">Yeast</name>
    <name type="synonym">Endomycopsis monosporus</name>
    <dbReference type="NCBI Taxonomy" id="43982"/>
    <lineage>
        <taxon>Eukaryota</taxon>
        <taxon>Fungi</taxon>
        <taxon>Dikarya</taxon>
        <taxon>Ascomycota</taxon>
        <taxon>Saccharomycotina</taxon>
        <taxon>Pichiomycetes</taxon>
        <taxon>Pichiales</taxon>
        <taxon>Pichiaceae</taxon>
        <taxon>Ambrosiozyma</taxon>
    </lineage>
</organism>
<evidence type="ECO:0000313" key="1">
    <source>
        <dbReference type="EMBL" id="GMF04229.1"/>
    </source>
</evidence>
<evidence type="ECO:0000313" key="2">
    <source>
        <dbReference type="Proteomes" id="UP001165064"/>
    </source>
</evidence>
<name>A0ACB5U8M9_AMBMO</name>
<sequence length="167" mass="19265">MVTKSPLLTEVRVCIDDKFDEFKELNDLIMVAKRVDIGLYMTETDFYNSDQFNDWAKNAKVNLRVCDAVVQKGGYSLEKVRGMKISHLKMFTDFETLPTFQGVKKVSLEKLPPPKYKLRAPKSLKTVNCLAMPPIKPINFSFRKLEHIREITILTHISKHSFDSPNI</sequence>
<keyword evidence="2" id="KW-1185">Reference proteome</keyword>
<dbReference type="EMBL" id="BSXS01013591">
    <property type="protein sequence ID" value="GMF04229.1"/>
    <property type="molecule type" value="Genomic_DNA"/>
</dbReference>
<protein>
    <submittedName>
        <fullName evidence="1">Unnamed protein product</fullName>
    </submittedName>
</protein>
<accession>A0ACB5U8M9</accession>
<proteinExistence type="predicted"/>
<reference evidence="1" key="1">
    <citation type="submission" date="2023-04" db="EMBL/GenBank/DDBJ databases">
        <title>Ambrosiozyma monospora NBRC 10751.</title>
        <authorList>
            <person name="Ichikawa N."/>
            <person name="Sato H."/>
            <person name="Tonouchi N."/>
        </authorList>
    </citation>
    <scope>NUCLEOTIDE SEQUENCE</scope>
    <source>
        <strain evidence="1">NBRC 10751</strain>
    </source>
</reference>
<comment type="caution">
    <text evidence="1">The sequence shown here is derived from an EMBL/GenBank/DDBJ whole genome shotgun (WGS) entry which is preliminary data.</text>
</comment>
<dbReference type="Proteomes" id="UP001165064">
    <property type="component" value="Unassembled WGS sequence"/>
</dbReference>
<gene>
    <name evidence="1" type="ORF">Amon02_001204400</name>
</gene>